<evidence type="ECO:0000256" key="6">
    <source>
        <dbReference type="ARBA" id="ARBA00055531"/>
    </source>
</evidence>
<feature type="region of interest" description="Disordered" evidence="9">
    <location>
        <begin position="153"/>
        <end position="183"/>
    </location>
</feature>
<gene>
    <name evidence="10" type="ORF">BRAFLDRAFT_86635</name>
</gene>
<comment type="function">
    <text evidence="6">Plays a role in mitotic exit and cytokinesis. Recruits PDCD6IP and TSG101 to midbody during cytokinesis. Required for successful completion of cytokinesis. Not required for microtubule nucleation. Plays a role in the development of the brain and kidney.</text>
</comment>
<dbReference type="GO" id="GO:0090543">
    <property type="term" value="C:Flemming body"/>
    <property type="evidence" value="ECO:0007669"/>
    <property type="project" value="UniProtKB-SubCell"/>
</dbReference>
<evidence type="ECO:0000256" key="5">
    <source>
        <dbReference type="ARBA" id="ARBA00023212"/>
    </source>
</evidence>
<dbReference type="PANTHER" id="PTHR31838:SF1">
    <property type="entry name" value="CENTROSOMAL PROTEIN OF 55 KDA"/>
    <property type="match status" value="1"/>
</dbReference>
<accession>C3YIU1</accession>
<dbReference type="GO" id="GO:0005814">
    <property type="term" value="C:centriole"/>
    <property type="evidence" value="ECO:0007669"/>
    <property type="project" value="UniProtKB-SubCell"/>
</dbReference>
<evidence type="ECO:0000256" key="8">
    <source>
        <dbReference type="SAM" id="Coils"/>
    </source>
</evidence>
<evidence type="ECO:0000256" key="7">
    <source>
        <dbReference type="ARBA" id="ARBA00069787"/>
    </source>
</evidence>
<dbReference type="PANTHER" id="PTHR31838">
    <property type="entry name" value="CENTROSOMAL PROTEIN OF 55 KDA"/>
    <property type="match status" value="1"/>
</dbReference>
<dbReference type="AlphaFoldDB" id="C3YIU1"/>
<organism>
    <name type="scientific">Branchiostoma floridae</name>
    <name type="common">Florida lancelet</name>
    <name type="synonym">Amphioxus</name>
    <dbReference type="NCBI Taxonomy" id="7739"/>
    <lineage>
        <taxon>Eukaryota</taxon>
        <taxon>Metazoa</taxon>
        <taxon>Chordata</taxon>
        <taxon>Cephalochordata</taxon>
        <taxon>Leptocardii</taxon>
        <taxon>Amphioxiformes</taxon>
        <taxon>Branchiostomatidae</taxon>
        <taxon>Branchiostoma</taxon>
    </lineage>
</organism>
<comment type="subcellular location">
    <subcellularLocation>
        <location evidence="1">Cytoplasm</location>
        <location evidence="1">Cytoskeleton</location>
        <location evidence="1">Microtubule organizing center</location>
        <location evidence="1">Centrosome</location>
        <location evidence="1">Centriole</location>
    </subcellularLocation>
    <subcellularLocation>
        <location evidence="2">Midbody</location>
        <location evidence="2">Midbody ring</location>
    </subcellularLocation>
</comment>
<keyword evidence="5" id="KW-0206">Cytoskeleton</keyword>
<evidence type="ECO:0000256" key="3">
    <source>
        <dbReference type="ARBA" id="ARBA00022490"/>
    </source>
</evidence>
<name>C3YIU1_BRAFL</name>
<dbReference type="InterPro" id="IPR038926">
    <property type="entry name" value="CEP55"/>
</dbReference>
<keyword evidence="3" id="KW-0963">Cytoplasm</keyword>
<evidence type="ECO:0000256" key="4">
    <source>
        <dbReference type="ARBA" id="ARBA00023054"/>
    </source>
</evidence>
<dbReference type="FunFam" id="1.20.5.1180:FF:000002">
    <property type="entry name" value="Centrosomal protein of 55 kDa"/>
    <property type="match status" value="1"/>
</dbReference>
<feature type="coiled-coil region" evidence="8">
    <location>
        <begin position="65"/>
        <end position="141"/>
    </location>
</feature>
<dbReference type="GO" id="GO:0000281">
    <property type="term" value="P:mitotic cytokinesis"/>
    <property type="evidence" value="ECO:0007669"/>
    <property type="project" value="InterPro"/>
</dbReference>
<dbReference type="GO" id="GO:0051896">
    <property type="term" value="P:regulation of phosphatidylinositol 3-kinase/protein kinase B signal transduction"/>
    <property type="evidence" value="ECO:0007669"/>
    <property type="project" value="InterPro"/>
</dbReference>
<protein>
    <recommendedName>
        <fullName evidence="7">Centrosomal protein of 55 kDa</fullName>
    </recommendedName>
</protein>
<dbReference type="EMBL" id="GG666516">
    <property type="protein sequence ID" value="EEN59815.1"/>
    <property type="molecule type" value="Genomic_DNA"/>
</dbReference>
<dbReference type="Gene3D" id="1.20.5.1180">
    <property type="entry name" value="Geminin coiled-coil domain"/>
    <property type="match status" value="1"/>
</dbReference>
<evidence type="ECO:0000313" key="10">
    <source>
        <dbReference type="EMBL" id="EEN59815.1"/>
    </source>
</evidence>
<dbReference type="InParanoid" id="C3YIU1"/>
<proteinExistence type="predicted"/>
<evidence type="ECO:0000256" key="9">
    <source>
        <dbReference type="SAM" id="MobiDB-lite"/>
    </source>
</evidence>
<evidence type="ECO:0000256" key="2">
    <source>
        <dbReference type="ARBA" id="ARBA00004476"/>
    </source>
</evidence>
<evidence type="ECO:0000256" key="1">
    <source>
        <dbReference type="ARBA" id="ARBA00004114"/>
    </source>
</evidence>
<keyword evidence="4 8" id="KW-0175">Coiled coil</keyword>
<reference evidence="10" key="1">
    <citation type="journal article" date="2008" name="Nature">
        <title>The amphioxus genome and the evolution of the chordate karyotype.</title>
        <authorList>
            <consortium name="US DOE Joint Genome Institute (JGI-PGF)"/>
            <person name="Putnam N.H."/>
            <person name="Butts T."/>
            <person name="Ferrier D.E.K."/>
            <person name="Furlong R.F."/>
            <person name="Hellsten U."/>
            <person name="Kawashima T."/>
            <person name="Robinson-Rechavi M."/>
            <person name="Shoguchi E."/>
            <person name="Terry A."/>
            <person name="Yu J.-K."/>
            <person name="Benito-Gutierrez E.L."/>
            <person name="Dubchak I."/>
            <person name="Garcia-Fernandez J."/>
            <person name="Gibson-Brown J.J."/>
            <person name="Grigoriev I.V."/>
            <person name="Horton A.C."/>
            <person name="de Jong P.J."/>
            <person name="Jurka J."/>
            <person name="Kapitonov V.V."/>
            <person name="Kohara Y."/>
            <person name="Kuroki Y."/>
            <person name="Lindquist E."/>
            <person name="Lucas S."/>
            <person name="Osoegawa K."/>
            <person name="Pennacchio L.A."/>
            <person name="Salamov A.A."/>
            <person name="Satou Y."/>
            <person name="Sauka-Spengler T."/>
            <person name="Schmutz J."/>
            <person name="Shin-I T."/>
            <person name="Toyoda A."/>
            <person name="Bronner-Fraser M."/>
            <person name="Fujiyama A."/>
            <person name="Holland L.Z."/>
            <person name="Holland P.W.H."/>
            <person name="Satoh N."/>
            <person name="Rokhsar D.S."/>
        </authorList>
    </citation>
    <scope>NUCLEOTIDE SEQUENCE [LARGE SCALE GENOMIC DNA]</scope>
    <source>
        <strain evidence="10">S238N-H82</strain>
        <tissue evidence="10">Testes</tissue>
    </source>
</reference>
<sequence>MEPITEQVGHVGACWSVAVDLVNAYCATEGTVARRKFEEEENQLKILLCDLSKMKYVSLGEGSSTDAQNRAIRQLEQEVNKLNTQLREVVDMNTRWQAYNDQRENYVITLQGKVSEHSQLADKLQRDNGQLQNTLDDLDDIFKEVDEILEKDKAKSGEASDDTNARETTKDWQPERKGPLKSTMKEGCCEKDVELHYRSSQEGNGMLSAQPALQGTVHHLPLELVGPGGAHAQNHPHPGFPLNHQANFNFGPVYNMAGFGNFGHQSRGKVLSRPSNTAGSWYKFDVLRTELQILEAPLCGLVTQPAEDQ</sequence>